<feature type="compositionally biased region" description="Basic residues" evidence="1">
    <location>
        <begin position="111"/>
        <end position="120"/>
    </location>
</feature>
<dbReference type="EnsemblProtists" id="EKX42026">
    <property type="protein sequence ID" value="EKX42026"/>
    <property type="gene ID" value="GUITHDRAFT_141500"/>
</dbReference>
<evidence type="ECO:0000313" key="3">
    <source>
        <dbReference type="EnsemblProtists" id="EKX42026"/>
    </source>
</evidence>
<keyword evidence="4" id="KW-1185">Reference proteome</keyword>
<gene>
    <name evidence="2" type="ORF">GUITHDRAFT_141500</name>
</gene>
<name>L1J0J1_GUITC</name>
<proteinExistence type="predicted"/>
<evidence type="ECO:0000313" key="4">
    <source>
        <dbReference type="Proteomes" id="UP000011087"/>
    </source>
</evidence>
<dbReference type="HOGENOM" id="CLU_1144398_0_0_1"/>
<sequence>MQDLCELSNLLLLLLVALIAVLSIYSSKLFSVDKRNHSLEAKLKEVLSVMRDAEQKQKKMQDYIYSLEAQLLCSYQVPRATRTPSIGSTGSDAESSESPHSGAGYQWDSKGKRRSPKKCRSPIRRATSICGSSCMSLTKEERTTLAGYKRLSPNNVDYTSAPHSFHFDDITCGEELFDIEEKSSTQHMHGCSSCTNISDLKRAPSQSSGSRFYANVVREKSGYSSGRPVESRGWNKSL</sequence>
<dbReference type="RefSeq" id="XP_005829006.1">
    <property type="nucleotide sequence ID" value="XM_005828949.1"/>
</dbReference>
<dbReference type="EMBL" id="JH993019">
    <property type="protein sequence ID" value="EKX42026.1"/>
    <property type="molecule type" value="Genomic_DNA"/>
</dbReference>
<feature type="region of interest" description="Disordered" evidence="1">
    <location>
        <begin position="83"/>
        <end position="120"/>
    </location>
</feature>
<reference evidence="2 4" key="1">
    <citation type="journal article" date="2012" name="Nature">
        <title>Algal genomes reveal evolutionary mosaicism and the fate of nucleomorphs.</title>
        <authorList>
            <consortium name="DOE Joint Genome Institute"/>
            <person name="Curtis B.A."/>
            <person name="Tanifuji G."/>
            <person name="Burki F."/>
            <person name="Gruber A."/>
            <person name="Irimia M."/>
            <person name="Maruyama S."/>
            <person name="Arias M.C."/>
            <person name="Ball S.G."/>
            <person name="Gile G.H."/>
            <person name="Hirakawa Y."/>
            <person name="Hopkins J.F."/>
            <person name="Kuo A."/>
            <person name="Rensing S.A."/>
            <person name="Schmutz J."/>
            <person name="Symeonidi A."/>
            <person name="Elias M."/>
            <person name="Eveleigh R.J."/>
            <person name="Herman E.K."/>
            <person name="Klute M.J."/>
            <person name="Nakayama T."/>
            <person name="Obornik M."/>
            <person name="Reyes-Prieto A."/>
            <person name="Armbrust E.V."/>
            <person name="Aves S.J."/>
            <person name="Beiko R.G."/>
            <person name="Coutinho P."/>
            <person name="Dacks J.B."/>
            <person name="Durnford D.G."/>
            <person name="Fast N.M."/>
            <person name="Green B.R."/>
            <person name="Grisdale C.J."/>
            <person name="Hempel F."/>
            <person name="Henrissat B."/>
            <person name="Hoppner M.P."/>
            <person name="Ishida K."/>
            <person name="Kim E."/>
            <person name="Koreny L."/>
            <person name="Kroth P.G."/>
            <person name="Liu Y."/>
            <person name="Malik S.B."/>
            <person name="Maier U.G."/>
            <person name="McRose D."/>
            <person name="Mock T."/>
            <person name="Neilson J.A."/>
            <person name="Onodera N.T."/>
            <person name="Poole A.M."/>
            <person name="Pritham E.J."/>
            <person name="Richards T.A."/>
            <person name="Rocap G."/>
            <person name="Roy S.W."/>
            <person name="Sarai C."/>
            <person name="Schaack S."/>
            <person name="Shirato S."/>
            <person name="Slamovits C.H."/>
            <person name="Spencer D.F."/>
            <person name="Suzuki S."/>
            <person name="Worden A.Z."/>
            <person name="Zauner S."/>
            <person name="Barry K."/>
            <person name="Bell C."/>
            <person name="Bharti A.K."/>
            <person name="Crow J.A."/>
            <person name="Grimwood J."/>
            <person name="Kramer R."/>
            <person name="Lindquist E."/>
            <person name="Lucas S."/>
            <person name="Salamov A."/>
            <person name="McFadden G.I."/>
            <person name="Lane C.E."/>
            <person name="Keeling P.J."/>
            <person name="Gray M.W."/>
            <person name="Grigoriev I.V."/>
            <person name="Archibald J.M."/>
        </authorList>
    </citation>
    <scope>NUCLEOTIDE SEQUENCE</scope>
    <source>
        <strain evidence="2 4">CCMP2712</strain>
    </source>
</reference>
<reference evidence="3" key="3">
    <citation type="submission" date="2015-06" db="UniProtKB">
        <authorList>
            <consortium name="EnsemblProtists"/>
        </authorList>
    </citation>
    <scope>IDENTIFICATION</scope>
</reference>
<dbReference type="Proteomes" id="UP000011087">
    <property type="component" value="Unassembled WGS sequence"/>
</dbReference>
<dbReference type="GeneID" id="17298744"/>
<reference evidence="4" key="2">
    <citation type="submission" date="2012-11" db="EMBL/GenBank/DDBJ databases">
        <authorList>
            <person name="Kuo A."/>
            <person name="Curtis B.A."/>
            <person name="Tanifuji G."/>
            <person name="Burki F."/>
            <person name="Gruber A."/>
            <person name="Irimia M."/>
            <person name="Maruyama S."/>
            <person name="Arias M.C."/>
            <person name="Ball S.G."/>
            <person name="Gile G.H."/>
            <person name="Hirakawa Y."/>
            <person name="Hopkins J.F."/>
            <person name="Rensing S.A."/>
            <person name="Schmutz J."/>
            <person name="Symeonidi A."/>
            <person name="Elias M."/>
            <person name="Eveleigh R.J."/>
            <person name="Herman E.K."/>
            <person name="Klute M.J."/>
            <person name="Nakayama T."/>
            <person name="Obornik M."/>
            <person name="Reyes-Prieto A."/>
            <person name="Armbrust E.V."/>
            <person name="Aves S.J."/>
            <person name="Beiko R.G."/>
            <person name="Coutinho P."/>
            <person name="Dacks J.B."/>
            <person name="Durnford D.G."/>
            <person name="Fast N.M."/>
            <person name="Green B.R."/>
            <person name="Grisdale C."/>
            <person name="Hempe F."/>
            <person name="Henrissat B."/>
            <person name="Hoppner M.P."/>
            <person name="Ishida K.-I."/>
            <person name="Kim E."/>
            <person name="Koreny L."/>
            <person name="Kroth P.G."/>
            <person name="Liu Y."/>
            <person name="Malik S.-B."/>
            <person name="Maier U.G."/>
            <person name="McRose D."/>
            <person name="Mock T."/>
            <person name="Neilson J.A."/>
            <person name="Onodera N.T."/>
            <person name="Poole A.M."/>
            <person name="Pritham E.J."/>
            <person name="Richards T.A."/>
            <person name="Rocap G."/>
            <person name="Roy S.W."/>
            <person name="Sarai C."/>
            <person name="Schaack S."/>
            <person name="Shirato S."/>
            <person name="Slamovits C.H."/>
            <person name="Spencer D.F."/>
            <person name="Suzuki S."/>
            <person name="Worden A.Z."/>
            <person name="Zauner S."/>
            <person name="Barry K."/>
            <person name="Bell C."/>
            <person name="Bharti A.K."/>
            <person name="Crow J.A."/>
            <person name="Grimwood J."/>
            <person name="Kramer R."/>
            <person name="Lindquist E."/>
            <person name="Lucas S."/>
            <person name="Salamov A."/>
            <person name="McFadden G.I."/>
            <person name="Lane C.E."/>
            <person name="Keeling P.J."/>
            <person name="Gray M.W."/>
            <person name="Grigoriev I.V."/>
            <person name="Archibald J.M."/>
        </authorList>
    </citation>
    <scope>NUCLEOTIDE SEQUENCE</scope>
    <source>
        <strain evidence="4">CCMP2712</strain>
    </source>
</reference>
<dbReference type="AlphaFoldDB" id="L1J0J1"/>
<accession>L1J0J1</accession>
<dbReference type="PaxDb" id="55529-EKX42026"/>
<dbReference type="KEGG" id="gtt:GUITHDRAFT_141500"/>
<protein>
    <submittedName>
        <fullName evidence="2 3">Uncharacterized protein</fullName>
    </submittedName>
</protein>
<feature type="compositionally biased region" description="Polar residues" evidence="1">
    <location>
        <begin position="83"/>
        <end position="99"/>
    </location>
</feature>
<evidence type="ECO:0000313" key="2">
    <source>
        <dbReference type="EMBL" id="EKX42026.1"/>
    </source>
</evidence>
<evidence type="ECO:0000256" key="1">
    <source>
        <dbReference type="SAM" id="MobiDB-lite"/>
    </source>
</evidence>
<organism evidence="2">
    <name type="scientific">Guillardia theta (strain CCMP2712)</name>
    <name type="common">Cryptophyte</name>
    <dbReference type="NCBI Taxonomy" id="905079"/>
    <lineage>
        <taxon>Eukaryota</taxon>
        <taxon>Cryptophyceae</taxon>
        <taxon>Pyrenomonadales</taxon>
        <taxon>Geminigeraceae</taxon>
        <taxon>Guillardia</taxon>
    </lineage>
</organism>